<protein>
    <recommendedName>
        <fullName evidence="3">PASTA domain-containing protein</fullName>
    </recommendedName>
</protein>
<dbReference type="Proteomes" id="UP000295146">
    <property type="component" value="Unassembled WGS sequence"/>
</dbReference>
<name>A0A4R8CNY7_9ACTN</name>
<dbReference type="RefSeq" id="WP_134102949.1">
    <property type="nucleotide sequence ID" value="NZ_SODP01000001.1"/>
</dbReference>
<gene>
    <name evidence="4" type="ORF">EV653_2970</name>
</gene>
<dbReference type="CDD" id="cd06577">
    <property type="entry name" value="PASTA_pknB"/>
    <property type="match status" value="1"/>
</dbReference>
<sequence length="141" mass="14704">MGYWYLVARGWLVLALGSLLLLTACGASGTARAQPTATVTVTQTVTAPGASTPQTTAPQSSAPRPSVEAGVVPNVVGLNHQLAQDTMQAAGFYFLTEEDATGQGRLLINDRNWVVVSQQPAGGTHATPDTKIILRSKKSGE</sequence>
<evidence type="ECO:0000259" key="3">
    <source>
        <dbReference type="Pfam" id="PF03793"/>
    </source>
</evidence>
<evidence type="ECO:0000313" key="4">
    <source>
        <dbReference type="EMBL" id="TDW77795.1"/>
    </source>
</evidence>
<feature type="domain" description="PASTA" evidence="3">
    <location>
        <begin position="71"/>
        <end position="135"/>
    </location>
</feature>
<proteinExistence type="predicted"/>
<dbReference type="Pfam" id="PF03793">
    <property type="entry name" value="PASTA"/>
    <property type="match status" value="1"/>
</dbReference>
<dbReference type="AlphaFoldDB" id="A0A4R8CNY7"/>
<reference evidence="4 5" key="1">
    <citation type="submission" date="2019-03" db="EMBL/GenBank/DDBJ databases">
        <title>Genomic Encyclopedia of Type Strains, Phase III (KMG-III): the genomes of soil and plant-associated and newly described type strains.</title>
        <authorList>
            <person name="Whitman W."/>
        </authorList>
    </citation>
    <scope>NUCLEOTIDE SEQUENCE [LARGE SCALE GENOMIC DNA]</scope>
    <source>
        <strain evidence="4 5">VKM Ac-2573</strain>
    </source>
</reference>
<accession>A0A4R8CNY7</accession>
<keyword evidence="2" id="KW-0732">Signal</keyword>
<feature type="compositionally biased region" description="Polar residues" evidence="1">
    <location>
        <begin position="49"/>
        <end position="63"/>
    </location>
</feature>
<dbReference type="Gene3D" id="3.30.10.20">
    <property type="match status" value="1"/>
</dbReference>
<organism evidence="4 5">
    <name type="scientific">Kribbella pratensis</name>
    <dbReference type="NCBI Taxonomy" id="2512112"/>
    <lineage>
        <taxon>Bacteria</taxon>
        <taxon>Bacillati</taxon>
        <taxon>Actinomycetota</taxon>
        <taxon>Actinomycetes</taxon>
        <taxon>Propionibacteriales</taxon>
        <taxon>Kribbellaceae</taxon>
        <taxon>Kribbella</taxon>
    </lineage>
</organism>
<evidence type="ECO:0000256" key="1">
    <source>
        <dbReference type="SAM" id="MobiDB-lite"/>
    </source>
</evidence>
<evidence type="ECO:0000256" key="2">
    <source>
        <dbReference type="SAM" id="SignalP"/>
    </source>
</evidence>
<feature type="signal peptide" evidence="2">
    <location>
        <begin position="1"/>
        <end position="33"/>
    </location>
</feature>
<comment type="caution">
    <text evidence="4">The sequence shown here is derived from an EMBL/GenBank/DDBJ whole genome shotgun (WGS) entry which is preliminary data.</text>
</comment>
<keyword evidence="5" id="KW-1185">Reference proteome</keyword>
<evidence type="ECO:0000313" key="5">
    <source>
        <dbReference type="Proteomes" id="UP000295146"/>
    </source>
</evidence>
<dbReference type="InterPro" id="IPR005543">
    <property type="entry name" value="PASTA_dom"/>
</dbReference>
<feature type="region of interest" description="Disordered" evidence="1">
    <location>
        <begin position="44"/>
        <end position="67"/>
    </location>
</feature>
<dbReference type="OrthoDB" id="4335972at2"/>
<dbReference type="EMBL" id="SODP01000001">
    <property type="protein sequence ID" value="TDW77795.1"/>
    <property type="molecule type" value="Genomic_DNA"/>
</dbReference>
<feature type="chain" id="PRO_5020589408" description="PASTA domain-containing protein" evidence="2">
    <location>
        <begin position="34"/>
        <end position="141"/>
    </location>
</feature>